<comment type="caution">
    <text evidence="1">The sequence shown here is derived from an EMBL/GenBank/DDBJ whole genome shotgun (WGS) entry which is preliminary data.</text>
</comment>
<evidence type="ECO:0000313" key="2">
    <source>
        <dbReference type="Proteomes" id="UP001152130"/>
    </source>
</evidence>
<proteinExistence type="predicted"/>
<gene>
    <name evidence="1" type="ORF">NW766_001955</name>
</gene>
<dbReference type="OrthoDB" id="5035669at2759"/>
<protein>
    <submittedName>
        <fullName evidence="1">Uncharacterized protein</fullName>
    </submittedName>
</protein>
<dbReference type="EMBL" id="JAPDHF010000003">
    <property type="protein sequence ID" value="KAJ4020468.1"/>
    <property type="molecule type" value="Genomic_DNA"/>
</dbReference>
<reference evidence="1" key="1">
    <citation type="submission" date="2022-10" db="EMBL/GenBank/DDBJ databases">
        <title>Fusarium specimens isolated from Avocado Roots.</title>
        <authorList>
            <person name="Stajich J."/>
            <person name="Roper C."/>
            <person name="Heimlech-Rivalta G."/>
        </authorList>
    </citation>
    <scope>NUCLEOTIDE SEQUENCE</scope>
    <source>
        <strain evidence="1">CF00143</strain>
    </source>
</reference>
<keyword evidence="2" id="KW-1185">Reference proteome</keyword>
<name>A0A9W8UDM0_9HYPO</name>
<sequence length="720" mass="81106">MSSAITSALQKFLQPILGNAEHAGANLGHINVPPHGIKQEELVQSMRKIYRDSGCKKTSFLVVPDSQTRTKFEAVSDLDDEEEMEDVPSQEISLFSDLLETLRANRNVGEQKGWLFGSDTIQNTGKIAEVLPRSIIVIMWLDSEMPADCALAVAGIVKWATEVSLTDPSADISILTMAADKESNVLSDVVASTGSNSKVENLDLAALVHQDPVTGSTVLGNYDTKRSLGHVLQACQEMPQVQRLIISFDEVFSSLMVRYTRKPEWKFIEYIFVTPDTFEYTLRRMTRLGNFKTLVVTFPSTPRIPAPKLVALHELYVVTGCKVQHAEVWDDECLQVVTKSRPTSREERRRQLWWSYQPDSTNRRSIITLAPNDHLFLQKSGPQPRLVENAHLGGFVAAVVDLASWGMDMNKLLSCFVRYSLRSEEMMKRLTIQGVVAKGSVSLSEKEADVFRWTLSYFDYDYRLSLLVALDADTLLRSIKVHVAVLLKHGILDLIRIRPDSSQAGTNLRHKILQECRKTFHRLRYDGIVWLILGLLGQTESDASGAVKDLLSFDKNKVNHRISRIEDLLLVINDYSGLNISEAVSWEFGELDQDHVRQIQSHFLRAYIFQLTMVHPDMAKGTGSSDVNPVFKLASSLSRCSVKEADSQSLASLYSPSFLIKGDRHTAYVIAHNLERSEDGKLSLGFWTSIPGFVTAEWLSQWSPDLDLFRVLNTWINYTY</sequence>
<dbReference type="AlphaFoldDB" id="A0A9W8UDM0"/>
<evidence type="ECO:0000313" key="1">
    <source>
        <dbReference type="EMBL" id="KAJ4020468.1"/>
    </source>
</evidence>
<dbReference type="Proteomes" id="UP001152130">
    <property type="component" value="Unassembled WGS sequence"/>
</dbReference>
<accession>A0A9W8UDM0</accession>
<organism evidence="1 2">
    <name type="scientific">Fusarium irregulare</name>
    <dbReference type="NCBI Taxonomy" id="2494466"/>
    <lineage>
        <taxon>Eukaryota</taxon>
        <taxon>Fungi</taxon>
        <taxon>Dikarya</taxon>
        <taxon>Ascomycota</taxon>
        <taxon>Pezizomycotina</taxon>
        <taxon>Sordariomycetes</taxon>
        <taxon>Hypocreomycetidae</taxon>
        <taxon>Hypocreales</taxon>
        <taxon>Nectriaceae</taxon>
        <taxon>Fusarium</taxon>
        <taxon>Fusarium incarnatum-equiseti species complex</taxon>
    </lineage>
</organism>